<dbReference type="Proteomes" id="UP001215712">
    <property type="component" value="Unassembled WGS sequence"/>
</dbReference>
<dbReference type="CDD" id="cd12148">
    <property type="entry name" value="fungal_TF_MHR"/>
    <property type="match status" value="1"/>
</dbReference>
<feature type="region of interest" description="Disordered" evidence="2">
    <location>
        <begin position="378"/>
        <end position="433"/>
    </location>
</feature>
<dbReference type="GO" id="GO:0003700">
    <property type="term" value="F:DNA-binding transcription factor activity"/>
    <property type="evidence" value="ECO:0007669"/>
    <property type="project" value="InterPro"/>
</dbReference>
<organism evidence="4 5">
    <name type="scientific">Penicillium malachiteum</name>
    <dbReference type="NCBI Taxonomy" id="1324776"/>
    <lineage>
        <taxon>Eukaryota</taxon>
        <taxon>Fungi</taxon>
        <taxon>Dikarya</taxon>
        <taxon>Ascomycota</taxon>
        <taxon>Pezizomycotina</taxon>
        <taxon>Eurotiomycetes</taxon>
        <taxon>Eurotiomycetidae</taxon>
        <taxon>Eurotiales</taxon>
        <taxon>Aspergillaceae</taxon>
        <taxon>Penicillium</taxon>
    </lineage>
</organism>
<dbReference type="PANTHER" id="PTHR46910:SF25">
    <property type="entry name" value="ABC-TRANSPORTER-REGULATING TRANSCRIPTION FACTOR"/>
    <property type="match status" value="1"/>
</dbReference>
<gene>
    <name evidence="4" type="ORF">N7493_011527</name>
</gene>
<evidence type="ECO:0000259" key="3">
    <source>
        <dbReference type="SMART" id="SM00906"/>
    </source>
</evidence>
<feature type="domain" description="Xylanolytic transcriptional activator regulatory" evidence="3">
    <location>
        <begin position="99"/>
        <end position="166"/>
    </location>
</feature>
<dbReference type="AlphaFoldDB" id="A0AAD6HAY5"/>
<dbReference type="GO" id="GO:0006351">
    <property type="term" value="P:DNA-templated transcription"/>
    <property type="evidence" value="ECO:0007669"/>
    <property type="project" value="InterPro"/>
</dbReference>
<proteinExistence type="predicted"/>
<evidence type="ECO:0000313" key="5">
    <source>
        <dbReference type="Proteomes" id="UP001215712"/>
    </source>
</evidence>
<evidence type="ECO:0000256" key="2">
    <source>
        <dbReference type="SAM" id="MobiDB-lite"/>
    </source>
</evidence>
<dbReference type="SMART" id="SM00906">
    <property type="entry name" value="Fungal_trans"/>
    <property type="match status" value="1"/>
</dbReference>
<dbReference type="PANTHER" id="PTHR46910">
    <property type="entry name" value="TRANSCRIPTION FACTOR PDR1"/>
    <property type="match status" value="1"/>
</dbReference>
<protein>
    <recommendedName>
        <fullName evidence="3">Xylanolytic transcriptional activator regulatory domain-containing protein</fullName>
    </recommendedName>
</protein>
<dbReference type="InterPro" id="IPR007219">
    <property type="entry name" value="XnlR_reg_dom"/>
</dbReference>
<accession>A0AAD6HAY5</accession>
<name>A0AAD6HAY5_9EURO</name>
<keyword evidence="1" id="KW-0539">Nucleus</keyword>
<dbReference type="GO" id="GO:0008270">
    <property type="term" value="F:zinc ion binding"/>
    <property type="evidence" value="ECO:0007669"/>
    <property type="project" value="InterPro"/>
</dbReference>
<dbReference type="GO" id="GO:0003677">
    <property type="term" value="F:DNA binding"/>
    <property type="evidence" value="ECO:0007669"/>
    <property type="project" value="InterPro"/>
</dbReference>
<dbReference type="EMBL" id="JAQJAN010000021">
    <property type="protein sequence ID" value="KAJ5703602.1"/>
    <property type="molecule type" value="Genomic_DNA"/>
</dbReference>
<dbReference type="InterPro" id="IPR050987">
    <property type="entry name" value="AtrR-like"/>
</dbReference>
<reference evidence="4" key="1">
    <citation type="journal article" date="2023" name="IMA Fungus">
        <title>Comparative genomic study of the Penicillium genus elucidates a diverse pangenome and 15 lateral gene transfer events.</title>
        <authorList>
            <person name="Petersen C."/>
            <person name="Sorensen T."/>
            <person name="Nielsen M.R."/>
            <person name="Sondergaard T.E."/>
            <person name="Sorensen J.L."/>
            <person name="Fitzpatrick D.A."/>
            <person name="Frisvad J.C."/>
            <person name="Nielsen K.L."/>
        </authorList>
    </citation>
    <scope>NUCLEOTIDE SEQUENCE</scope>
    <source>
        <strain evidence="4">IBT 17514</strain>
    </source>
</reference>
<evidence type="ECO:0000256" key="1">
    <source>
        <dbReference type="ARBA" id="ARBA00023242"/>
    </source>
</evidence>
<dbReference type="Pfam" id="PF04082">
    <property type="entry name" value="Fungal_trans"/>
    <property type="match status" value="1"/>
</dbReference>
<sequence length="500" mass="56092">MYPFLDPESFKQQTASPDLSRLISTNKGFAALYYAVVAIGSQHNDGGSFEAGVGEAWSYFERALSYFQDLIFFRGSLTTVQALMAIAVFSSTMSAFQFEQFMLSEAAIMAQGLGYNRSNGPHEVSQRRTFWVLYFMEKVSCFITGKVSVFQDSNISCAIPDVKESTFVDYDYFFSFLRYARLVSRIHKNLLTINAIQQPALAYNSKVQSLLSELESWRLSIPERFRAGEPFRARLMREPLAQTIALMTHYLYLNALLTLSWTLLHFSAAKLETRQQLDLKRELMRTSRSVLELTKWIDVSPSTPVWMLAVLPLSCLMILFDIVVHNPNHPEASLSLALLDIAGGHFSRLEFASKGTLPCSLIAQFAHLARQYVFEQRENKNKTKSNKPTDSDPVCGARQPDAEAEPPSSSSTNTLPMADIPITGTSQPIDPLPELSRDLLELDPATASLWDSSPIGSNDQLFIPLIDDPSYRIEDFEILGIDLKDLFDYPYPILSGDGGL</sequence>
<evidence type="ECO:0000313" key="4">
    <source>
        <dbReference type="EMBL" id="KAJ5703602.1"/>
    </source>
</evidence>
<comment type="caution">
    <text evidence="4">The sequence shown here is derived from an EMBL/GenBank/DDBJ whole genome shotgun (WGS) entry which is preliminary data.</text>
</comment>
<keyword evidence="5" id="KW-1185">Reference proteome</keyword>
<reference evidence="4" key="2">
    <citation type="submission" date="2023-01" db="EMBL/GenBank/DDBJ databases">
        <authorList>
            <person name="Petersen C."/>
        </authorList>
    </citation>
    <scope>NUCLEOTIDE SEQUENCE</scope>
    <source>
        <strain evidence="4">IBT 17514</strain>
    </source>
</reference>